<reference evidence="1 2" key="1">
    <citation type="submission" date="2018-04" db="EMBL/GenBank/DDBJ databases">
        <authorList>
            <person name="Go L.Y."/>
            <person name="Mitchell J.A."/>
        </authorList>
    </citation>
    <scope>NUCLEOTIDE SEQUENCE [LARGE SCALE GENOMIC DNA]</scope>
    <source>
        <strain evidence="1">ULC066bin1</strain>
    </source>
</reference>
<dbReference type="Proteomes" id="UP000249467">
    <property type="component" value="Unassembled WGS sequence"/>
</dbReference>
<dbReference type="EMBL" id="QBML01000002">
    <property type="protein sequence ID" value="PZO44591.1"/>
    <property type="molecule type" value="Genomic_DNA"/>
</dbReference>
<accession>A0A2W4YB13</accession>
<name>A0A2W4YB13_9CYAN</name>
<proteinExistence type="predicted"/>
<sequence>MKITTLLVYVISSSVLTMPAYGRVFKDTVQCSYQKLGKPPIMDKCIIEGASGQGYTIGKISWSDGVKNEFKGAWGSLNNWTIDGHEAKSIELSDDRTSIIKNCLQSKVSGIIICWWRNRSIENPVVSQNNIQNSQRLCIVDKNFEPNSKNFRTIKLYHYGIEVDIPSNYRSIKEQDGSVKILHPNYFALFQCISNGGKGGQGYESLDIHLVDRDTSISLKEQAALAVGYRTNIRGEKEPVDVEILNYQVGEIAGYIVNSRIGQSYVFTGLIRGSNKILQVSSNGAYKDFTNLLSRLRLIK</sequence>
<gene>
    <name evidence="1" type="ORF">DCF19_02265</name>
</gene>
<comment type="caution">
    <text evidence="1">The sequence shown here is derived from an EMBL/GenBank/DDBJ whole genome shotgun (WGS) entry which is preliminary data.</text>
</comment>
<evidence type="ECO:0000313" key="1">
    <source>
        <dbReference type="EMBL" id="PZO44591.1"/>
    </source>
</evidence>
<evidence type="ECO:0000313" key="2">
    <source>
        <dbReference type="Proteomes" id="UP000249467"/>
    </source>
</evidence>
<protein>
    <submittedName>
        <fullName evidence="1">Uncharacterized protein</fullName>
    </submittedName>
</protein>
<reference evidence="1 2" key="2">
    <citation type="submission" date="2018-06" db="EMBL/GenBank/DDBJ databases">
        <title>Metagenomic assembly of (sub)arctic Cyanobacteria and their associated microbiome from non-axenic cultures.</title>
        <authorList>
            <person name="Baurain D."/>
        </authorList>
    </citation>
    <scope>NUCLEOTIDE SEQUENCE [LARGE SCALE GENOMIC DNA]</scope>
    <source>
        <strain evidence="1">ULC066bin1</strain>
    </source>
</reference>
<dbReference type="AlphaFoldDB" id="A0A2W4YB13"/>
<organism evidence="1 2">
    <name type="scientific">Pseudanabaena frigida</name>
    <dbReference type="NCBI Taxonomy" id="945775"/>
    <lineage>
        <taxon>Bacteria</taxon>
        <taxon>Bacillati</taxon>
        <taxon>Cyanobacteriota</taxon>
        <taxon>Cyanophyceae</taxon>
        <taxon>Pseudanabaenales</taxon>
        <taxon>Pseudanabaenaceae</taxon>
        <taxon>Pseudanabaena</taxon>
    </lineage>
</organism>